<evidence type="ECO:0000256" key="1">
    <source>
        <dbReference type="SAM" id="SignalP"/>
    </source>
</evidence>
<feature type="chain" id="PRO_5001782872" evidence="1">
    <location>
        <begin position="21"/>
        <end position="509"/>
    </location>
</feature>
<name>A0A084U3Q5_MALIO</name>
<dbReference type="Pfam" id="PF07668">
    <property type="entry name" value="MpPF1"/>
    <property type="match status" value="1"/>
</dbReference>
<dbReference type="InterPro" id="IPR011653">
    <property type="entry name" value="Lipoprotein_p35"/>
</dbReference>
<dbReference type="GO" id="GO:0016020">
    <property type="term" value="C:membrane"/>
    <property type="evidence" value="ECO:0007669"/>
    <property type="project" value="InterPro"/>
</dbReference>
<proteinExistence type="predicted"/>
<evidence type="ECO:0000313" key="2">
    <source>
        <dbReference type="EMBL" id="KFB07591.1"/>
    </source>
</evidence>
<dbReference type="RefSeq" id="WP_036451898.1">
    <property type="nucleotide sequence ID" value="NZ_AWQU01000076.1"/>
</dbReference>
<keyword evidence="3" id="KW-1185">Reference proteome</keyword>
<feature type="signal peptide" evidence="1">
    <location>
        <begin position="1"/>
        <end position="20"/>
    </location>
</feature>
<organism evidence="2 3">
    <name type="scientific">Malacoplasma iowae DK-CPA</name>
    <dbReference type="NCBI Taxonomy" id="1394179"/>
    <lineage>
        <taxon>Bacteria</taxon>
        <taxon>Bacillati</taxon>
        <taxon>Mycoplasmatota</taxon>
        <taxon>Mycoplasmoidales</taxon>
        <taxon>Mycoplasmoidaceae</taxon>
        <taxon>Malacoplasma</taxon>
    </lineage>
</organism>
<evidence type="ECO:0000313" key="3">
    <source>
        <dbReference type="Proteomes" id="UP000028523"/>
    </source>
</evidence>
<gene>
    <name evidence="2" type="ORF">P271_437</name>
</gene>
<keyword evidence="1" id="KW-0732">Signal</keyword>
<keyword evidence="2" id="KW-0449">Lipoprotein</keyword>
<dbReference type="EMBL" id="AWQU01000076">
    <property type="protein sequence ID" value="KFB07591.1"/>
    <property type="molecule type" value="Genomic_DNA"/>
</dbReference>
<comment type="caution">
    <text evidence="2">The sequence shown here is derived from an EMBL/GenBank/DDBJ whole genome shotgun (WGS) entry which is preliminary data.</text>
</comment>
<accession>A0A084U3Q5</accession>
<protein>
    <submittedName>
        <fullName evidence="2">p35 lipoprotein family protein</fullName>
    </submittedName>
</protein>
<dbReference type="AlphaFoldDB" id="A0A084U3Q5"/>
<sequence length="509" mass="58578">MKNKFKWFLLATSFSSVALGASVFILGNSNVLLEEDKNDSTIPSNPDVPENLEIEPILNSNLDIVNSFSDLYSSTNANIDQNIKDIILEKQLQQKIISNYDKFDDNQKSSLQIDLKTNLPSNKWGNISYNDWKKETVHVYYGIKFDKLNVSSLNDLHDMLTPEFIKNIFVSLNLSTTTDKKTYNLVQDSNIGLENGLLHINILETQNQRNEAKYDLQIPISDFNLKINSEITISGKNIKTTSKKIDINYNITVDKNILNKQALKTIDLNEKYESVTVNNLLENLNWASQPISSKSNNSLLINNDVISKEIGLYNVEFSNFNLSLKNPENDINSPNYDGIYNLTFDATPHDNHVWDDGTKSQLKITIENIQINLSLAEFKDQDWLWQNDNELWKKITTYSENIQLNFADTGINDTTKENISKFLLENNYLEKIETYENDLIKNDNRFKHVEIKIALIDNRFYANKQDGWENWNVLIEFVPKKGYVFNSSPHNAKKQTYVNLSGLKFSEST</sequence>
<dbReference type="Proteomes" id="UP000028523">
    <property type="component" value="Unassembled WGS sequence"/>
</dbReference>
<reference evidence="2 3" key="1">
    <citation type="journal article" date="2014" name="PLoS ONE">
        <title>Reduction of Hydrogen Peroxide Accumulation and Toxicity by a Catalase from Mycoplasma iowae.</title>
        <authorList>
            <person name="Pritchard R.E."/>
            <person name="Prassinos A.J."/>
            <person name="Osborne J.D."/>
            <person name="Raviv Z."/>
            <person name="Balish M.F."/>
        </authorList>
    </citation>
    <scope>NUCLEOTIDE SEQUENCE [LARGE SCALE GENOMIC DNA]</scope>
    <source>
        <strain evidence="2 3">DK-CPA</strain>
    </source>
</reference>